<dbReference type="InterPro" id="IPR029151">
    <property type="entry name" value="Sensor-like_sf"/>
</dbReference>
<accession>A0A7X4KQ13</accession>
<dbReference type="CDD" id="cd12913">
    <property type="entry name" value="PDC1_MCP_like"/>
    <property type="match status" value="1"/>
</dbReference>
<keyword evidence="5 9" id="KW-1133">Transmembrane helix</keyword>
<dbReference type="RefSeq" id="WP_161075064.1">
    <property type="nucleotide sequence ID" value="NZ_WWCU01000045.1"/>
</dbReference>
<dbReference type="GO" id="GO:0007165">
    <property type="term" value="P:signal transduction"/>
    <property type="evidence" value="ECO:0007669"/>
    <property type="project" value="UniProtKB-KW"/>
</dbReference>
<dbReference type="InterPro" id="IPR003660">
    <property type="entry name" value="HAMP_dom"/>
</dbReference>
<dbReference type="CDD" id="cd11386">
    <property type="entry name" value="MCP_signal"/>
    <property type="match status" value="1"/>
</dbReference>
<dbReference type="GO" id="GO:0006935">
    <property type="term" value="P:chemotaxis"/>
    <property type="evidence" value="ECO:0007669"/>
    <property type="project" value="InterPro"/>
</dbReference>
<keyword evidence="8" id="KW-0807">Transducer</keyword>
<feature type="domain" description="Methyl-accepting transducer" evidence="10">
    <location>
        <begin position="360"/>
        <end position="589"/>
    </location>
</feature>
<sequence>MFATLRGRLIGLCVSIVVLAMLAVVAANYFTTRSRMAASRDEQMRQLASSQAAGIGEWLAARRAIVSSLRGAAAGADPSPVLKAAALAGGFDNAYIGYADKRIASSRDEAAPPGYDPTSRPWYQLPVGAGGPVITAPYVDAGRGELVVTFAEPVRVPGAGEMRGRSMQAVLAADVALTAVVRQVRALRPTPHSYAFLADREGRLIAHPDAALAMRPLADLGGGITPAVLEQAVGAAELGVRIGGREALLHATPVPGTDWTLAVVLDRADATRDLDALLRSSAMAALLAAGAASVLLPLLIARMLRRLGQVRDALGGIADGEGDMTRRLDESGGDELAAIARAFNRFAGKIGTVLLEIRSASDEVRRASAGIADGNSDLSSRTEVQAASLQQTAGAIQTLAGTVRQNTGNALRADRLARSAADVAASGGEAMSQVVATMGSINQSSRRTVDIIAVIDGIAFQTNILALNAAVEAARAGEQGRGFAVVASEVRNLAQRSAAASREIKALIGDAVDKVDLGAKLADQAGATMQEIVTSIQRVTGIMSEITEASQEQTSGLDQIHVAITQMDGLTQQNVALVEQAASAAGSLSERAQGLAHVVSVFKLDESIV</sequence>
<evidence type="ECO:0000256" key="3">
    <source>
        <dbReference type="ARBA" id="ARBA00022481"/>
    </source>
</evidence>
<evidence type="ECO:0000259" key="11">
    <source>
        <dbReference type="PROSITE" id="PS50885"/>
    </source>
</evidence>
<evidence type="ECO:0000313" key="12">
    <source>
        <dbReference type="EMBL" id="MYN10782.1"/>
    </source>
</evidence>
<feature type="transmembrane region" description="Helical" evidence="9">
    <location>
        <begin position="282"/>
        <end position="301"/>
    </location>
</feature>
<dbReference type="InterPro" id="IPR004089">
    <property type="entry name" value="MCPsignal_dom"/>
</dbReference>
<evidence type="ECO:0000256" key="5">
    <source>
        <dbReference type="ARBA" id="ARBA00022989"/>
    </source>
</evidence>
<dbReference type="Pfam" id="PF02743">
    <property type="entry name" value="dCache_1"/>
    <property type="match status" value="1"/>
</dbReference>
<evidence type="ECO:0000256" key="1">
    <source>
        <dbReference type="ARBA" id="ARBA00004651"/>
    </source>
</evidence>
<gene>
    <name evidence="12" type="ORF">GTP77_26025</name>
</gene>
<dbReference type="FunFam" id="1.10.287.950:FF:000001">
    <property type="entry name" value="Methyl-accepting chemotaxis sensory transducer"/>
    <property type="match status" value="1"/>
</dbReference>
<comment type="subcellular location">
    <subcellularLocation>
        <location evidence="1">Cell membrane</location>
        <topology evidence="1">Multi-pass membrane protein</topology>
    </subcellularLocation>
</comment>
<keyword evidence="6 9" id="KW-0472">Membrane</keyword>
<dbReference type="PRINTS" id="PR00260">
    <property type="entry name" value="CHEMTRNSDUCR"/>
</dbReference>
<dbReference type="AlphaFoldDB" id="A0A7X4KQ13"/>
<dbReference type="Gene3D" id="1.10.287.950">
    <property type="entry name" value="Methyl-accepting chemotaxis protein"/>
    <property type="match status" value="1"/>
</dbReference>
<keyword evidence="2" id="KW-1003">Cell membrane</keyword>
<dbReference type="PROSITE" id="PS50885">
    <property type="entry name" value="HAMP"/>
    <property type="match status" value="1"/>
</dbReference>
<dbReference type="Proteomes" id="UP000450676">
    <property type="component" value="Unassembled WGS sequence"/>
</dbReference>
<dbReference type="InterPro" id="IPR033479">
    <property type="entry name" value="dCache_1"/>
</dbReference>
<keyword evidence="3" id="KW-0488">Methylation</keyword>
<reference evidence="12 13" key="1">
    <citation type="submission" date="2019-12" db="EMBL/GenBank/DDBJ databases">
        <title>Novel species isolated from a subtropical stream in China.</title>
        <authorList>
            <person name="Lu H."/>
        </authorList>
    </citation>
    <scope>NUCLEOTIDE SEQUENCE [LARGE SCALE GENOMIC DNA]</scope>
    <source>
        <strain evidence="12 13">FT127W</strain>
    </source>
</reference>
<dbReference type="SMART" id="SM00304">
    <property type="entry name" value="HAMP"/>
    <property type="match status" value="1"/>
</dbReference>
<dbReference type="PANTHER" id="PTHR43531:SF14">
    <property type="entry name" value="METHYL-ACCEPTING CHEMOTAXIS PROTEIN I-RELATED"/>
    <property type="match status" value="1"/>
</dbReference>
<dbReference type="SMART" id="SM00283">
    <property type="entry name" value="MA"/>
    <property type="match status" value="1"/>
</dbReference>
<proteinExistence type="inferred from homology"/>
<protein>
    <submittedName>
        <fullName evidence="12">HAMP domain-containing protein</fullName>
    </submittedName>
</protein>
<evidence type="ECO:0000256" key="6">
    <source>
        <dbReference type="ARBA" id="ARBA00023136"/>
    </source>
</evidence>
<evidence type="ECO:0000256" key="2">
    <source>
        <dbReference type="ARBA" id="ARBA00022475"/>
    </source>
</evidence>
<evidence type="ECO:0000313" key="13">
    <source>
        <dbReference type="Proteomes" id="UP000450676"/>
    </source>
</evidence>
<dbReference type="CDD" id="cd06225">
    <property type="entry name" value="HAMP"/>
    <property type="match status" value="1"/>
</dbReference>
<evidence type="ECO:0000256" key="9">
    <source>
        <dbReference type="SAM" id="Phobius"/>
    </source>
</evidence>
<dbReference type="GO" id="GO:0004888">
    <property type="term" value="F:transmembrane signaling receptor activity"/>
    <property type="evidence" value="ECO:0007669"/>
    <property type="project" value="InterPro"/>
</dbReference>
<keyword evidence="4 9" id="KW-0812">Transmembrane</keyword>
<comment type="caution">
    <text evidence="12">The sequence shown here is derived from an EMBL/GenBank/DDBJ whole genome shotgun (WGS) entry which is preliminary data.</text>
</comment>
<name>A0A7X4KQ13_9BURK</name>
<comment type="similarity">
    <text evidence="7">Belongs to the methyl-accepting chemotaxis (MCP) protein family.</text>
</comment>
<evidence type="ECO:0000256" key="4">
    <source>
        <dbReference type="ARBA" id="ARBA00022692"/>
    </source>
</evidence>
<organism evidence="12 13">
    <name type="scientific">Pseudoduganella aquatica</name>
    <dbReference type="NCBI Taxonomy" id="2660641"/>
    <lineage>
        <taxon>Bacteria</taxon>
        <taxon>Pseudomonadati</taxon>
        <taxon>Pseudomonadota</taxon>
        <taxon>Betaproteobacteria</taxon>
        <taxon>Burkholderiales</taxon>
        <taxon>Oxalobacteraceae</taxon>
        <taxon>Telluria group</taxon>
        <taxon>Pseudoduganella</taxon>
    </lineage>
</organism>
<dbReference type="Gene3D" id="3.30.450.20">
    <property type="entry name" value="PAS domain"/>
    <property type="match status" value="2"/>
</dbReference>
<dbReference type="InterPro" id="IPR004090">
    <property type="entry name" value="Chemotax_Me-accpt_rcpt"/>
</dbReference>
<dbReference type="EMBL" id="WWCU01000045">
    <property type="protein sequence ID" value="MYN10782.1"/>
    <property type="molecule type" value="Genomic_DNA"/>
</dbReference>
<dbReference type="PROSITE" id="PS50111">
    <property type="entry name" value="CHEMOTAXIS_TRANSDUC_2"/>
    <property type="match status" value="1"/>
</dbReference>
<evidence type="ECO:0000256" key="8">
    <source>
        <dbReference type="PROSITE-ProRule" id="PRU00284"/>
    </source>
</evidence>
<keyword evidence="13" id="KW-1185">Reference proteome</keyword>
<evidence type="ECO:0000256" key="7">
    <source>
        <dbReference type="ARBA" id="ARBA00029447"/>
    </source>
</evidence>
<dbReference type="CDD" id="cd12912">
    <property type="entry name" value="PDC2_MCP_like"/>
    <property type="match status" value="1"/>
</dbReference>
<dbReference type="SUPFAM" id="SSF103190">
    <property type="entry name" value="Sensory domain-like"/>
    <property type="match status" value="1"/>
</dbReference>
<dbReference type="Pfam" id="PF00015">
    <property type="entry name" value="MCPsignal"/>
    <property type="match status" value="1"/>
</dbReference>
<dbReference type="PANTHER" id="PTHR43531">
    <property type="entry name" value="PROTEIN ICFG"/>
    <property type="match status" value="1"/>
</dbReference>
<dbReference type="Pfam" id="PF00672">
    <property type="entry name" value="HAMP"/>
    <property type="match status" value="1"/>
</dbReference>
<evidence type="ECO:0000259" key="10">
    <source>
        <dbReference type="PROSITE" id="PS50111"/>
    </source>
</evidence>
<feature type="domain" description="HAMP" evidence="11">
    <location>
        <begin position="301"/>
        <end position="355"/>
    </location>
</feature>
<dbReference type="SUPFAM" id="SSF58104">
    <property type="entry name" value="Methyl-accepting chemotaxis protein (MCP) signaling domain"/>
    <property type="match status" value="1"/>
</dbReference>
<dbReference type="InterPro" id="IPR051310">
    <property type="entry name" value="MCP_chemotaxis"/>
</dbReference>
<dbReference type="GO" id="GO:0005886">
    <property type="term" value="C:plasma membrane"/>
    <property type="evidence" value="ECO:0007669"/>
    <property type="project" value="UniProtKB-SubCell"/>
</dbReference>